<gene>
    <name evidence="2" type="ORF">PAECIP111893_03853</name>
</gene>
<proteinExistence type="predicted"/>
<dbReference type="InterPro" id="IPR025983">
    <property type="entry name" value="Cys_rich_CPCC"/>
</dbReference>
<dbReference type="Pfam" id="PF14206">
    <property type="entry name" value="Cys_rich_CPCC"/>
    <property type="match status" value="1"/>
</dbReference>
<organism evidence="2 3">
    <name type="scientific">Paenibacillus plantiphilus</name>
    <dbReference type="NCBI Taxonomy" id="2905650"/>
    <lineage>
        <taxon>Bacteria</taxon>
        <taxon>Bacillati</taxon>
        <taxon>Bacillota</taxon>
        <taxon>Bacilli</taxon>
        <taxon>Bacillales</taxon>
        <taxon>Paenibacillaceae</taxon>
        <taxon>Paenibacillus</taxon>
    </lineage>
</organism>
<name>A0ABN8GRR9_9BACL</name>
<comment type="caution">
    <text evidence="2">The sequence shown here is derived from an EMBL/GenBank/DDBJ whole genome shotgun (WGS) entry which is preliminary data.</text>
</comment>
<dbReference type="EMBL" id="CAKMMF010000023">
    <property type="protein sequence ID" value="CAH1214816.1"/>
    <property type="molecule type" value="Genomic_DNA"/>
</dbReference>
<accession>A0ABN8GRR9</accession>
<feature type="domain" description="Cysteine-rich CPCC" evidence="1">
    <location>
        <begin position="5"/>
        <end position="73"/>
    </location>
</feature>
<evidence type="ECO:0000313" key="2">
    <source>
        <dbReference type="EMBL" id="CAH1214816.1"/>
    </source>
</evidence>
<sequence length="169" mass="19626">MLKHTCPCCGYDTLDSDGHYDICKICYWEDDPYQKENPYSEGGANHISLAEAQINYLTYGACEKNYTDLVRESIANDTRNPDWKPALEDKLFELKLACRKFIRGNIGIEKLEHNLSWIGVPNEHREIVKEVERQLEIIRFCSIDYKQHNEALDVVNDMLKKLNIVIEGD</sequence>
<protein>
    <recommendedName>
        <fullName evidence="1">Cysteine-rich CPCC domain-containing protein</fullName>
    </recommendedName>
</protein>
<evidence type="ECO:0000259" key="1">
    <source>
        <dbReference type="Pfam" id="PF14206"/>
    </source>
</evidence>
<reference evidence="2" key="1">
    <citation type="submission" date="2022-01" db="EMBL/GenBank/DDBJ databases">
        <authorList>
            <person name="Criscuolo A."/>
        </authorList>
    </citation>
    <scope>NUCLEOTIDE SEQUENCE</scope>
    <source>
        <strain evidence="2">CIP111893</strain>
    </source>
</reference>
<keyword evidence="3" id="KW-1185">Reference proteome</keyword>
<evidence type="ECO:0000313" key="3">
    <source>
        <dbReference type="Proteomes" id="UP000838686"/>
    </source>
</evidence>
<dbReference type="Proteomes" id="UP000838686">
    <property type="component" value="Unassembled WGS sequence"/>
</dbReference>